<keyword evidence="2" id="KW-1185">Reference proteome</keyword>
<dbReference type="EMBL" id="CP097635">
    <property type="protein sequence ID" value="URI06329.1"/>
    <property type="molecule type" value="Genomic_DNA"/>
</dbReference>
<name>A0ABY4S538_AQUTE</name>
<dbReference type="Gene3D" id="3.90.550.10">
    <property type="entry name" value="Spore Coat Polysaccharide Biosynthesis Protein SpsA, Chain A"/>
    <property type="match status" value="1"/>
</dbReference>
<dbReference type="InterPro" id="IPR029063">
    <property type="entry name" value="SAM-dependent_MTases_sf"/>
</dbReference>
<gene>
    <name evidence="1" type="ORF">MW290_10400</name>
</gene>
<dbReference type="GO" id="GO:0032259">
    <property type="term" value="P:methylation"/>
    <property type="evidence" value="ECO:0007669"/>
    <property type="project" value="UniProtKB-KW"/>
</dbReference>
<sequence length="455" mass="49975">MSAVPANYYDGLNQKLLDAIPPGARKVLELGCANGRLGRRFKELHPQAQWHGIDLSAEAVETARPHLDGVLQMDLDHADLSELEGGYDTIVIGDLLEHLRDPAKVLDALYDLTADDAKIVCCVPNMAHLSVVQRLISGDMSYDPNGLLDQTHVRFFSPSSLYKLFLDSAWLPHLQDQYRFDLERTPFLNHVVQAAQALGIPAATAMRNLDCYQMIVVCSKWPMQQLIKPGKRAQFSVIVPVNRIWQAELNIARSPGLMEAGAQLILVEAATAAEAYAKGAAQAKHAWRVMAHQDVYFPRGTGYALALQLGALEEAGLNGAPVGFAGLEMDPERPGQTRHAGMVVDRRHLMRNAPTQAGVSIDELAVCLHAKTKLAIDPALGWHLWGTDLCLQAEERVGQPIAQILDVPLFHNSVGDYVVPPEFHDSARVLLNKYPHRHRVPTLCGDLVRPAAKAA</sequence>
<dbReference type="InterPro" id="IPR029044">
    <property type="entry name" value="Nucleotide-diphossugar_trans"/>
</dbReference>
<evidence type="ECO:0000313" key="1">
    <source>
        <dbReference type="EMBL" id="URI06329.1"/>
    </source>
</evidence>
<protein>
    <submittedName>
        <fullName evidence="1">Methyltransferase domain-containing protein</fullName>
    </submittedName>
</protein>
<dbReference type="Gene3D" id="3.40.50.150">
    <property type="entry name" value="Vaccinia Virus protein VP39"/>
    <property type="match status" value="1"/>
</dbReference>
<dbReference type="Proteomes" id="UP001056201">
    <property type="component" value="Chromosome 1"/>
</dbReference>
<organism evidence="1 2">
    <name type="scientific">Aquincola tertiaricarbonis</name>
    <dbReference type="NCBI Taxonomy" id="391953"/>
    <lineage>
        <taxon>Bacteria</taxon>
        <taxon>Pseudomonadati</taxon>
        <taxon>Pseudomonadota</taxon>
        <taxon>Betaproteobacteria</taxon>
        <taxon>Burkholderiales</taxon>
        <taxon>Sphaerotilaceae</taxon>
        <taxon>Aquincola</taxon>
    </lineage>
</organism>
<dbReference type="PANTHER" id="PTHR43861">
    <property type="entry name" value="TRANS-ACONITATE 2-METHYLTRANSFERASE-RELATED"/>
    <property type="match status" value="1"/>
</dbReference>
<keyword evidence="1" id="KW-0489">Methyltransferase</keyword>
<dbReference type="RefSeq" id="WP_250194592.1">
    <property type="nucleotide sequence ID" value="NZ_CP097635.1"/>
</dbReference>
<dbReference type="SUPFAM" id="SSF53335">
    <property type="entry name" value="S-adenosyl-L-methionine-dependent methyltransferases"/>
    <property type="match status" value="1"/>
</dbReference>
<dbReference type="CDD" id="cd02440">
    <property type="entry name" value="AdoMet_MTases"/>
    <property type="match status" value="1"/>
</dbReference>
<dbReference type="GO" id="GO:0008168">
    <property type="term" value="F:methyltransferase activity"/>
    <property type="evidence" value="ECO:0007669"/>
    <property type="project" value="UniProtKB-KW"/>
</dbReference>
<keyword evidence="1" id="KW-0808">Transferase</keyword>
<reference evidence="1" key="1">
    <citation type="submission" date="2022-05" db="EMBL/GenBank/DDBJ databases">
        <title>An RpoN-dependent PEP-CTERM gene is involved in floc formation of an Aquincola tertiaricarbonis strain.</title>
        <authorList>
            <person name="Qiu D."/>
            <person name="Xia M."/>
        </authorList>
    </citation>
    <scope>NUCLEOTIDE SEQUENCE</scope>
    <source>
        <strain evidence="1">RN12</strain>
    </source>
</reference>
<evidence type="ECO:0000313" key="2">
    <source>
        <dbReference type="Proteomes" id="UP001056201"/>
    </source>
</evidence>
<proteinExistence type="predicted"/>
<accession>A0ABY4S538</accession>
<dbReference type="Pfam" id="PF13489">
    <property type="entry name" value="Methyltransf_23"/>
    <property type="match status" value="1"/>
</dbReference>